<gene>
    <name evidence="6" type="ORF">E6C55_21095</name>
</gene>
<dbReference type="GO" id="GO:0015833">
    <property type="term" value="P:peptide transport"/>
    <property type="evidence" value="ECO:0007669"/>
    <property type="project" value="TreeGrafter"/>
</dbReference>
<feature type="region of interest" description="Disordered" evidence="4">
    <location>
        <begin position="29"/>
        <end position="51"/>
    </location>
</feature>
<evidence type="ECO:0000259" key="5">
    <source>
        <dbReference type="Pfam" id="PF00496"/>
    </source>
</evidence>
<comment type="subcellular location">
    <subcellularLocation>
        <location evidence="1">Cell membrane</location>
        <topology evidence="1">Lipid-anchor</topology>
    </subcellularLocation>
</comment>
<keyword evidence="3" id="KW-0732">Signal</keyword>
<dbReference type="InterPro" id="IPR039424">
    <property type="entry name" value="SBP_5"/>
</dbReference>
<sequence length="565" mass="62382">MKRVRESKGWISIVLVLILLATGCSSNGSNGSSGQGAEGTDGGSPAAASTSASESASAVKATSVEELKIGVAADSGPLNLYTTSDDYLLDLVFDKLFGPSPYVDEPQPLLAESAEQLDDFTWTLKVRDGVKWHDGTPFTADDVKFTFEYYRDGPQNRFSHHVSEVPKIGTIEKLDDTTLKFTCEYACPSLKTVTFADLPILAKHIWENVENPRKFTDLAIGTGPYKLVEYVPDQYYRFEANEDYFLGKPTVSKITMPIIKDQTAMFNALRAGEIDVSAKSVPSELLANIEDGGKLKVKRTAELAIVEVKLNYDKEPFVNESFRNALSLSIDRQTITDTVLLGHARAGVTGYPHPDSPWTNPNLSTPYDVEAARAVLDGIGYKDTNGDGLREDPNGQPLKIKLAVSSAEPTYIRTSELLKEQFANTGIDVAVEVLDPSAITAISSERTFDMIIGMIGAHGVGDPDQFVMSHYAGYLWKKDVPYPAMDTLIEQWKQETTIEGRKLISFQMQELFNKQPTSLTVYYPEQNWAYNPDKFADWVETPGYGMIHKYSFLGEIGKQYATNNA</sequence>
<dbReference type="PANTHER" id="PTHR30290">
    <property type="entry name" value="PERIPLASMIC BINDING COMPONENT OF ABC TRANSPORTER"/>
    <property type="match status" value="1"/>
</dbReference>
<evidence type="ECO:0000256" key="4">
    <source>
        <dbReference type="SAM" id="MobiDB-lite"/>
    </source>
</evidence>
<evidence type="ECO:0000256" key="2">
    <source>
        <dbReference type="ARBA" id="ARBA00005695"/>
    </source>
</evidence>
<dbReference type="Gene3D" id="3.90.76.10">
    <property type="entry name" value="Dipeptide-binding Protein, Domain 1"/>
    <property type="match status" value="1"/>
</dbReference>
<comment type="caution">
    <text evidence="6">The sequence shown here is derived from an EMBL/GenBank/DDBJ whole genome shotgun (WGS) entry which is preliminary data.</text>
</comment>
<reference evidence="6 7" key="1">
    <citation type="submission" date="2019-04" db="EMBL/GenBank/DDBJ databases">
        <title>Cohnella sp. nov. isolated from preserved vegetables.</title>
        <authorList>
            <person name="Lin S.-Y."/>
            <person name="Hung M.-H."/>
            <person name="Young C.-C."/>
        </authorList>
    </citation>
    <scope>NUCLEOTIDE SEQUENCE [LARGE SCALE GENOMIC DNA]</scope>
    <source>
        <strain evidence="6 7">CC-MHH1044</strain>
    </source>
</reference>
<dbReference type="PROSITE" id="PS01040">
    <property type="entry name" value="SBP_BACTERIAL_5"/>
    <property type="match status" value="1"/>
</dbReference>
<evidence type="ECO:0000256" key="3">
    <source>
        <dbReference type="ARBA" id="ARBA00022729"/>
    </source>
</evidence>
<dbReference type="RefSeq" id="WP_136371800.1">
    <property type="nucleotide sequence ID" value="NZ_SSOB01000029.1"/>
</dbReference>
<dbReference type="Pfam" id="PF00496">
    <property type="entry name" value="SBP_bac_5"/>
    <property type="match status" value="1"/>
</dbReference>
<organism evidence="6 7">
    <name type="scientific">Cohnella fermenti</name>
    <dbReference type="NCBI Taxonomy" id="2565925"/>
    <lineage>
        <taxon>Bacteria</taxon>
        <taxon>Bacillati</taxon>
        <taxon>Bacillota</taxon>
        <taxon>Bacilli</taxon>
        <taxon>Bacillales</taxon>
        <taxon>Paenibacillaceae</taxon>
        <taxon>Cohnella</taxon>
    </lineage>
</organism>
<dbReference type="PROSITE" id="PS51257">
    <property type="entry name" value="PROKAR_LIPOPROTEIN"/>
    <property type="match status" value="1"/>
</dbReference>
<dbReference type="Gene3D" id="3.10.105.10">
    <property type="entry name" value="Dipeptide-binding Protein, Domain 3"/>
    <property type="match status" value="1"/>
</dbReference>
<dbReference type="PIRSF" id="PIRSF002741">
    <property type="entry name" value="MppA"/>
    <property type="match status" value="1"/>
</dbReference>
<dbReference type="Gene3D" id="3.40.190.10">
    <property type="entry name" value="Periplasmic binding protein-like II"/>
    <property type="match status" value="1"/>
</dbReference>
<dbReference type="InterPro" id="IPR023765">
    <property type="entry name" value="SBP_5_CS"/>
</dbReference>
<dbReference type="Proteomes" id="UP000310636">
    <property type="component" value="Unassembled WGS sequence"/>
</dbReference>
<dbReference type="AlphaFoldDB" id="A0A4S4BN99"/>
<feature type="compositionally biased region" description="Gly residues" evidence="4">
    <location>
        <begin position="31"/>
        <end position="42"/>
    </location>
</feature>
<accession>A0A4S4BN99</accession>
<dbReference type="InterPro" id="IPR030678">
    <property type="entry name" value="Peptide/Ni-bd"/>
</dbReference>
<dbReference type="GO" id="GO:0043190">
    <property type="term" value="C:ATP-binding cassette (ABC) transporter complex"/>
    <property type="evidence" value="ECO:0007669"/>
    <property type="project" value="InterPro"/>
</dbReference>
<feature type="domain" description="Solute-binding protein family 5" evidence="5">
    <location>
        <begin position="105"/>
        <end position="472"/>
    </location>
</feature>
<dbReference type="InterPro" id="IPR000914">
    <property type="entry name" value="SBP_5_dom"/>
</dbReference>
<evidence type="ECO:0000256" key="1">
    <source>
        <dbReference type="ARBA" id="ARBA00004193"/>
    </source>
</evidence>
<dbReference type="GO" id="GO:1904680">
    <property type="term" value="F:peptide transmembrane transporter activity"/>
    <property type="evidence" value="ECO:0007669"/>
    <property type="project" value="TreeGrafter"/>
</dbReference>
<dbReference type="SUPFAM" id="SSF53850">
    <property type="entry name" value="Periplasmic binding protein-like II"/>
    <property type="match status" value="1"/>
</dbReference>
<dbReference type="EMBL" id="SSOB01000029">
    <property type="protein sequence ID" value="THF75752.1"/>
    <property type="molecule type" value="Genomic_DNA"/>
</dbReference>
<proteinExistence type="inferred from homology"/>
<dbReference type="GO" id="GO:0042597">
    <property type="term" value="C:periplasmic space"/>
    <property type="evidence" value="ECO:0007669"/>
    <property type="project" value="UniProtKB-ARBA"/>
</dbReference>
<keyword evidence="7" id="KW-1185">Reference proteome</keyword>
<dbReference type="OrthoDB" id="9796817at2"/>
<protein>
    <submittedName>
        <fullName evidence="6">Peptide ABC transporter substrate-binding protein</fullName>
    </submittedName>
</protein>
<name>A0A4S4BN99_9BACL</name>
<comment type="similarity">
    <text evidence="2">Belongs to the bacterial solute-binding protein 5 family.</text>
</comment>
<evidence type="ECO:0000313" key="7">
    <source>
        <dbReference type="Proteomes" id="UP000310636"/>
    </source>
</evidence>
<evidence type="ECO:0000313" key="6">
    <source>
        <dbReference type="EMBL" id="THF75752.1"/>
    </source>
</evidence>